<evidence type="ECO:0000256" key="13">
    <source>
        <dbReference type="SAM" id="MobiDB-lite"/>
    </source>
</evidence>
<evidence type="ECO:0000256" key="3">
    <source>
        <dbReference type="ARBA" id="ARBA00022490"/>
    </source>
</evidence>
<keyword evidence="6 10" id="KW-0802">TPR repeat</keyword>
<feature type="compositionally biased region" description="Polar residues" evidence="13">
    <location>
        <begin position="196"/>
        <end position="205"/>
    </location>
</feature>
<dbReference type="GO" id="GO:0007018">
    <property type="term" value="P:microtubule-based movement"/>
    <property type="evidence" value="ECO:0007669"/>
    <property type="project" value="TreeGrafter"/>
</dbReference>
<name>A0A8B8DNS1_CRAVI</name>
<evidence type="ECO:0000256" key="7">
    <source>
        <dbReference type="ARBA" id="ARBA00023054"/>
    </source>
</evidence>
<accession>A0A8B8DNS1</accession>
<keyword evidence="3 11" id="KW-0963">Cytoplasm</keyword>
<evidence type="ECO:0000256" key="5">
    <source>
        <dbReference type="ARBA" id="ARBA00022737"/>
    </source>
</evidence>
<keyword evidence="9 11" id="KW-0206">Cytoskeleton</keyword>
<evidence type="ECO:0000313" key="15">
    <source>
        <dbReference type="RefSeq" id="XP_022329224.1"/>
    </source>
</evidence>
<evidence type="ECO:0000256" key="1">
    <source>
        <dbReference type="ARBA" id="ARBA00004245"/>
    </source>
</evidence>
<evidence type="ECO:0000313" key="14">
    <source>
        <dbReference type="Proteomes" id="UP000694844"/>
    </source>
</evidence>
<dbReference type="InterPro" id="IPR002151">
    <property type="entry name" value="Kinesin_light"/>
</dbReference>
<evidence type="ECO:0000256" key="4">
    <source>
        <dbReference type="ARBA" id="ARBA00022701"/>
    </source>
</evidence>
<dbReference type="Pfam" id="PF13374">
    <property type="entry name" value="TPR_10"/>
    <property type="match status" value="1"/>
</dbReference>
<feature type="compositionally biased region" description="Basic and acidic residues" evidence="13">
    <location>
        <begin position="677"/>
        <end position="686"/>
    </location>
</feature>
<evidence type="ECO:0000256" key="8">
    <source>
        <dbReference type="ARBA" id="ARBA00023175"/>
    </source>
</evidence>
<sequence length="705" mass="79330">MDLTSFVEDLYHGGFLSEKQQVSKILNIPYKMETDTVKAYRIKKIEEIGKMTSLSQEEIISGTKTITQGLDTLKNEHHQILNGLLSSMKTIKKENEDTNLMEEKTNRLKKSLETIELGLSEAQVMMALANHLQHVEAEKQKLRAQVRRLCQENAWLRDELANTQQKLQGSEQRVATLEEEQKHLTFMNEMRKYDSTDPNQQSQTSEGEKESDQSTQSLDLGFPDDDDEPPQQEALSPSQPSAMAQAASGGYEIPARLRTLHNLVIQYASQGRYEVAVPLCKQALEDLEKTSGHDHPDVATMLNILALVYRDQGKFKEAGNLLQDALKIREKTLGSDHPAVAATLNNLAVLYGKRGKYKEAEPLCKRALEIREKVLGRDHPDVAKQLNNLALLCQNQGKYEEVEHYYKRALDIYLKRLGTDDPNVSKTKNNLASAYLKQGKYKQAETLYKDVLTRAHEKEFGKVDGDNKPIWMQAEEREENKGKSKEGSPLPEYGGWHKAAKVDSPTVTTTLKNLGALYRRQGKYEAAEMLEECAMRSKKSALDVVKQTQVLGADYSKDHLPPSNQGRRRSASKDRGFRNSMENVSHNGDTEDGKLKRSGSFTKLRASIRRSSAKLVQKLKGKAPGEESGSIWSLSGYLDTPVPRYWDESSGPTFSRSGMKRASSLSVLNTNSSQPDKLSESRRSYGDLRQQGRTASSDQLTNRPF</sequence>
<evidence type="ECO:0000256" key="9">
    <source>
        <dbReference type="ARBA" id="ARBA00023212"/>
    </source>
</evidence>
<feature type="compositionally biased region" description="Polar residues" evidence="13">
    <location>
        <begin position="663"/>
        <end position="676"/>
    </location>
</feature>
<proteinExistence type="inferred from homology"/>
<feature type="compositionally biased region" description="Polar residues" evidence="13">
    <location>
        <begin position="691"/>
        <end position="705"/>
    </location>
</feature>
<dbReference type="GO" id="GO:0019894">
    <property type="term" value="F:kinesin binding"/>
    <property type="evidence" value="ECO:0007669"/>
    <property type="project" value="TreeGrafter"/>
</dbReference>
<protein>
    <recommendedName>
        <fullName evidence="11">Kinesin light chain</fullName>
    </recommendedName>
</protein>
<comment type="function">
    <text evidence="11">Kinesin is a microtubule-associated force-producing protein that play a role in organelle transport.</text>
</comment>
<feature type="region of interest" description="Disordered" evidence="13">
    <location>
        <begin position="476"/>
        <end position="497"/>
    </location>
</feature>
<dbReference type="PRINTS" id="PR00381">
    <property type="entry name" value="KINESINLIGHT"/>
</dbReference>
<feature type="region of interest" description="Disordered" evidence="13">
    <location>
        <begin position="189"/>
        <end position="247"/>
    </location>
</feature>
<feature type="region of interest" description="Disordered" evidence="13">
    <location>
        <begin position="553"/>
        <end position="598"/>
    </location>
</feature>
<comment type="similarity">
    <text evidence="2 11">Belongs to the kinesin light chain family.</text>
</comment>
<dbReference type="Proteomes" id="UP000694844">
    <property type="component" value="Chromosome 4"/>
</dbReference>
<organism evidence="14 15">
    <name type="scientific">Crassostrea virginica</name>
    <name type="common">Eastern oyster</name>
    <dbReference type="NCBI Taxonomy" id="6565"/>
    <lineage>
        <taxon>Eukaryota</taxon>
        <taxon>Metazoa</taxon>
        <taxon>Spiralia</taxon>
        <taxon>Lophotrochozoa</taxon>
        <taxon>Mollusca</taxon>
        <taxon>Bivalvia</taxon>
        <taxon>Autobranchia</taxon>
        <taxon>Pteriomorphia</taxon>
        <taxon>Ostreida</taxon>
        <taxon>Ostreoidea</taxon>
        <taxon>Ostreidae</taxon>
        <taxon>Crassostrea</taxon>
    </lineage>
</organism>
<dbReference type="GO" id="GO:0005871">
    <property type="term" value="C:kinesin complex"/>
    <property type="evidence" value="ECO:0007669"/>
    <property type="project" value="UniProtKB-UniRule"/>
</dbReference>
<comment type="subcellular location">
    <subcellularLocation>
        <location evidence="1 11">Cytoplasm</location>
        <location evidence="1 11">Cytoskeleton</location>
    </subcellularLocation>
</comment>
<evidence type="ECO:0000256" key="2">
    <source>
        <dbReference type="ARBA" id="ARBA00009622"/>
    </source>
</evidence>
<dbReference type="InterPro" id="IPR011990">
    <property type="entry name" value="TPR-like_helical_dom_sf"/>
</dbReference>
<keyword evidence="7 12" id="KW-0175">Coiled coil</keyword>
<dbReference type="AlphaFoldDB" id="A0A8B8DNS1"/>
<dbReference type="OrthoDB" id="413723at2759"/>
<dbReference type="PANTHER" id="PTHR45783">
    <property type="entry name" value="KINESIN LIGHT CHAIN"/>
    <property type="match status" value="1"/>
</dbReference>
<gene>
    <name evidence="15" type="primary">LOC111128085</name>
</gene>
<dbReference type="Gene3D" id="1.25.40.10">
    <property type="entry name" value="Tetratricopeptide repeat domain"/>
    <property type="match status" value="1"/>
</dbReference>
<evidence type="ECO:0000256" key="11">
    <source>
        <dbReference type="RuleBase" id="RU367020"/>
    </source>
</evidence>
<feature type="compositionally biased region" description="Low complexity" evidence="13">
    <location>
        <begin position="231"/>
        <end position="247"/>
    </location>
</feature>
<dbReference type="RefSeq" id="XP_022329224.1">
    <property type="nucleotide sequence ID" value="XM_022473516.1"/>
</dbReference>
<keyword evidence="14" id="KW-1185">Reference proteome</keyword>
<dbReference type="GeneID" id="111128085"/>
<feature type="compositionally biased region" description="Basic and acidic residues" evidence="13">
    <location>
        <begin position="476"/>
        <end position="486"/>
    </location>
</feature>
<comment type="subunit">
    <text evidence="11">Oligomeric complex composed of two heavy chains and two light chains.</text>
</comment>
<dbReference type="SMART" id="SM00028">
    <property type="entry name" value="TPR"/>
    <property type="match status" value="5"/>
</dbReference>
<dbReference type="FunFam" id="1.25.40.10:FF:000003">
    <property type="entry name" value="kinesin light chain isoform X1"/>
    <property type="match status" value="1"/>
</dbReference>
<dbReference type="PROSITE" id="PS50005">
    <property type="entry name" value="TPR"/>
    <property type="match status" value="2"/>
</dbReference>
<keyword evidence="5" id="KW-0677">Repeat</keyword>
<evidence type="ECO:0000256" key="10">
    <source>
        <dbReference type="PROSITE-ProRule" id="PRU00339"/>
    </source>
</evidence>
<reference evidence="15" key="1">
    <citation type="submission" date="2025-08" db="UniProtKB">
        <authorList>
            <consortium name="RefSeq"/>
        </authorList>
    </citation>
    <scope>IDENTIFICATION</scope>
    <source>
        <tissue evidence="15">Whole sample</tissue>
    </source>
</reference>
<evidence type="ECO:0000256" key="6">
    <source>
        <dbReference type="ARBA" id="ARBA00022803"/>
    </source>
</evidence>
<dbReference type="SUPFAM" id="SSF48452">
    <property type="entry name" value="TPR-like"/>
    <property type="match status" value="1"/>
</dbReference>
<dbReference type="PANTHER" id="PTHR45783:SF3">
    <property type="entry name" value="KINESIN LIGHT CHAIN"/>
    <property type="match status" value="1"/>
</dbReference>
<feature type="coiled-coil region" evidence="12">
    <location>
        <begin position="125"/>
        <end position="180"/>
    </location>
</feature>
<keyword evidence="8 11" id="KW-0505">Motor protein</keyword>
<dbReference type="Pfam" id="PF13424">
    <property type="entry name" value="TPR_12"/>
    <property type="match status" value="2"/>
</dbReference>
<keyword evidence="4 11" id="KW-0493">Microtubule</keyword>
<feature type="repeat" description="TPR" evidence="10">
    <location>
        <begin position="299"/>
        <end position="332"/>
    </location>
</feature>
<feature type="region of interest" description="Disordered" evidence="13">
    <location>
        <begin position="649"/>
        <end position="705"/>
    </location>
</feature>
<dbReference type="GO" id="GO:0005874">
    <property type="term" value="C:microtubule"/>
    <property type="evidence" value="ECO:0007669"/>
    <property type="project" value="UniProtKB-UniRule"/>
</dbReference>
<evidence type="ECO:0000256" key="12">
    <source>
        <dbReference type="SAM" id="Coils"/>
    </source>
</evidence>
<dbReference type="InterPro" id="IPR019734">
    <property type="entry name" value="TPR_rpt"/>
</dbReference>
<dbReference type="GO" id="GO:0005737">
    <property type="term" value="C:cytoplasm"/>
    <property type="evidence" value="ECO:0007669"/>
    <property type="project" value="TreeGrafter"/>
</dbReference>
<feature type="repeat" description="TPR" evidence="10">
    <location>
        <begin position="341"/>
        <end position="374"/>
    </location>
</feature>